<evidence type="ECO:0000313" key="8">
    <source>
        <dbReference type="Proteomes" id="UP001058273"/>
    </source>
</evidence>
<evidence type="ECO:0000256" key="1">
    <source>
        <dbReference type="ARBA" id="ARBA00001933"/>
    </source>
</evidence>
<keyword evidence="4" id="KW-0456">Lyase</keyword>
<reference evidence="7" key="2">
    <citation type="submission" date="2022-08" db="EMBL/GenBank/DDBJ databases">
        <authorList>
            <person name="Poehlein A."/>
            <person name="Guzman J."/>
            <person name="Daniel R."/>
            <person name="Vilcinskas A."/>
        </authorList>
    </citation>
    <scope>NUCLEOTIDE SEQUENCE</scope>
    <source>
        <strain evidence="7">G314FT</strain>
    </source>
</reference>
<dbReference type="PANTHER" id="PTHR43525">
    <property type="entry name" value="PROTEIN MALY"/>
    <property type="match status" value="1"/>
</dbReference>
<gene>
    <name evidence="7" type="ORF">G314FT_18540</name>
</gene>
<reference evidence="7" key="1">
    <citation type="submission" date="2022-08" db="EMBL/GenBank/DDBJ databases">
        <title>Genome sequence of Vagococcus luciliae DSM 112651.</title>
        <authorList>
            <person name="Juan G."/>
            <person name="Anja P."/>
            <person name="Rolf D."/>
            <person name="Kampfer P."/>
            <person name="Vilcinskas A."/>
        </authorList>
    </citation>
    <scope>NUCLEOTIDE SEQUENCE</scope>
    <source>
        <strain evidence="7">G314FT</strain>
    </source>
</reference>
<organism evidence="7 8">
    <name type="scientific">Vagococcus luciliae</name>
    <dbReference type="NCBI Taxonomy" id="2920380"/>
    <lineage>
        <taxon>Bacteria</taxon>
        <taxon>Bacillati</taxon>
        <taxon>Bacillota</taxon>
        <taxon>Bacilli</taxon>
        <taxon>Lactobacillales</taxon>
        <taxon>Enterococcaceae</taxon>
        <taxon>Vagococcus</taxon>
    </lineage>
</organism>
<evidence type="ECO:0000256" key="3">
    <source>
        <dbReference type="ARBA" id="ARBA00022898"/>
    </source>
</evidence>
<dbReference type="RefSeq" id="WP_257700933.1">
    <property type="nucleotide sequence ID" value="NZ_CP102451.1"/>
</dbReference>
<dbReference type="Proteomes" id="UP001058273">
    <property type="component" value="Chromosome"/>
</dbReference>
<name>A0ABY5P185_9ENTE</name>
<dbReference type="EMBL" id="CP102451">
    <property type="protein sequence ID" value="UUV99691.1"/>
    <property type="molecule type" value="Genomic_DNA"/>
</dbReference>
<proteinExistence type="inferred from homology"/>
<evidence type="ECO:0000256" key="4">
    <source>
        <dbReference type="ARBA" id="ARBA00023239"/>
    </source>
</evidence>
<keyword evidence="8" id="KW-1185">Reference proteome</keyword>
<dbReference type="InterPro" id="IPR015421">
    <property type="entry name" value="PyrdxlP-dep_Trfase_major"/>
</dbReference>
<dbReference type="InterPro" id="IPR004839">
    <property type="entry name" value="Aminotransferase_I/II_large"/>
</dbReference>
<dbReference type="InterPro" id="IPR051798">
    <property type="entry name" value="Class-II_PLP-Dep_Aminotrans"/>
</dbReference>
<comment type="similarity">
    <text evidence="5">Belongs to the class-II pyridoxal-phosphate-dependent aminotransferase family. MalY/PatB cystathionine beta-lyase subfamily.</text>
</comment>
<protein>
    <recommendedName>
        <fullName evidence="2">cysteine-S-conjugate beta-lyase</fullName>
        <ecNumber evidence="2">4.4.1.13</ecNumber>
    </recommendedName>
</protein>
<feature type="domain" description="Aminotransferase class I/classII large" evidence="6">
    <location>
        <begin position="5"/>
        <end position="85"/>
    </location>
</feature>
<evidence type="ECO:0000256" key="5">
    <source>
        <dbReference type="ARBA" id="ARBA00037974"/>
    </source>
</evidence>
<keyword evidence="3" id="KW-0663">Pyridoxal phosphate</keyword>
<evidence type="ECO:0000313" key="7">
    <source>
        <dbReference type="EMBL" id="UUV99691.1"/>
    </source>
</evidence>
<evidence type="ECO:0000259" key="6">
    <source>
        <dbReference type="Pfam" id="PF00155"/>
    </source>
</evidence>
<dbReference type="InterPro" id="IPR015424">
    <property type="entry name" value="PyrdxlP-dep_Trfase"/>
</dbReference>
<dbReference type="SUPFAM" id="SSF53383">
    <property type="entry name" value="PLP-dependent transferases"/>
    <property type="match status" value="1"/>
</dbReference>
<comment type="cofactor">
    <cofactor evidence="1">
        <name>pyridoxal 5'-phosphate</name>
        <dbReference type="ChEBI" id="CHEBI:597326"/>
    </cofactor>
</comment>
<sequence>MSKIDVLLIFDEIHQDFVAKGHTFISYLGVDGVDFDKLIVLNAASKSFNLASLLHSHSFIPSTDLRVRYDEFIKTIISNPTSLMRVIATQASYDFGEQ</sequence>
<evidence type="ECO:0000256" key="2">
    <source>
        <dbReference type="ARBA" id="ARBA00012224"/>
    </source>
</evidence>
<dbReference type="Pfam" id="PF00155">
    <property type="entry name" value="Aminotran_1_2"/>
    <property type="match status" value="1"/>
</dbReference>
<dbReference type="EC" id="4.4.1.13" evidence="2"/>
<accession>A0ABY5P185</accession>
<dbReference type="PANTHER" id="PTHR43525:SF1">
    <property type="entry name" value="PROTEIN MALY"/>
    <property type="match status" value="1"/>
</dbReference>
<dbReference type="Gene3D" id="3.40.640.10">
    <property type="entry name" value="Type I PLP-dependent aspartate aminotransferase-like (Major domain)"/>
    <property type="match status" value="1"/>
</dbReference>